<dbReference type="EMBL" id="AMYD01004397">
    <property type="protein sequence ID" value="EQB43212.1"/>
    <property type="molecule type" value="Genomic_DNA"/>
</dbReference>
<proteinExistence type="predicted"/>
<accession>T0JIK2</accession>
<dbReference type="AlphaFoldDB" id="T0JIK2"/>
<reference evidence="2" key="1">
    <citation type="journal article" date="2013" name="Mol. Plant Microbe Interact.">
        <title>Global aspects of pacC regulation of pathogenicity genes in Colletotrichum gloeosporioides as revealed by transcriptome analysis.</title>
        <authorList>
            <person name="Alkan N."/>
            <person name="Meng X."/>
            <person name="Friedlander G."/>
            <person name="Reuveni E."/>
            <person name="Sukno S."/>
            <person name="Sherman A."/>
            <person name="Thon M."/>
            <person name="Fluhr R."/>
            <person name="Prusky D."/>
        </authorList>
    </citation>
    <scope>NUCLEOTIDE SEQUENCE [LARGE SCALE GENOMIC DNA]</scope>
    <source>
        <strain evidence="2">Cg-14</strain>
    </source>
</reference>
<dbReference type="Proteomes" id="UP000015530">
    <property type="component" value="Unassembled WGS sequence"/>
</dbReference>
<dbReference type="HOGENOM" id="CLU_3415209_0_0_1"/>
<evidence type="ECO:0000313" key="1">
    <source>
        <dbReference type="EMBL" id="EQB43212.1"/>
    </source>
</evidence>
<comment type="caution">
    <text evidence="1">The sequence shown here is derived from an EMBL/GenBank/DDBJ whole genome shotgun (WGS) entry which is preliminary data.</text>
</comment>
<evidence type="ECO:0000313" key="2">
    <source>
        <dbReference type="Proteomes" id="UP000015530"/>
    </source>
</evidence>
<organism evidence="1 2">
    <name type="scientific">Colletotrichum gloeosporioides (strain Cg-14)</name>
    <name type="common">Anthracnose fungus</name>
    <name type="synonym">Glomerella cingulata</name>
    <dbReference type="NCBI Taxonomy" id="1237896"/>
    <lineage>
        <taxon>Eukaryota</taxon>
        <taxon>Fungi</taxon>
        <taxon>Dikarya</taxon>
        <taxon>Ascomycota</taxon>
        <taxon>Pezizomycotina</taxon>
        <taxon>Sordariomycetes</taxon>
        <taxon>Hypocreomycetidae</taxon>
        <taxon>Glomerellales</taxon>
        <taxon>Glomerellaceae</taxon>
        <taxon>Colletotrichum</taxon>
        <taxon>Colletotrichum gloeosporioides species complex</taxon>
    </lineage>
</organism>
<protein>
    <submittedName>
        <fullName evidence="1">Uncharacterized protein</fullName>
    </submittedName>
</protein>
<gene>
    <name evidence="1" type="ORF">CGLO_18163</name>
</gene>
<name>T0JIK2_COLGC</name>
<sequence>MQPEYWVDIATAIYENYDHAVLYAAKS</sequence>